<accession>A0A654ETI7</accession>
<gene>
    <name evidence="1" type="ORF">AN1_LOCUS4351</name>
</gene>
<dbReference type="Proteomes" id="UP000426265">
    <property type="component" value="Unassembled WGS sequence"/>
</dbReference>
<dbReference type="ExpressionAtlas" id="A0A654ETI7">
    <property type="expression patterns" value="baseline and differential"/>
</dbReference>
<dbReference type="EMBL" id="CACRSJ010000104">
    <property type="protein sequence ID" value="VYS48871.1"/>
    <property type="molecule type" value="Genomic_DNA"/>
</dbReference>
<proteinExistence type="predicted"/>
<sequence>MMVDIVCWAVKNGSAGRNLLLIANASSEDDQFWPFLQGLRYRGFKLFATIPDRTLPDDECLTAVMCAKYIVSWKHLSLCKGIEDTGSDD</sequence>
<evidence type="ECO:0000313" key="1">
    <source>
        <dbReference type="EMBL" id="VYS48871.1"/>
    </source>
</evidence>
<protein>
    <recommendedName>
        <fullName evidence="3">NYN domain-containing protein</fullName>
    </recommendedName>
</protein>
<evidence type="ECO:0008006" key="3">
    <source>
        <dbReference type="Google" id="ProtNLM"/>
    </source>
</evidence>
<organism evidence="1 2">
    <name type="scientific">Arabidopsis thaliana</name>
    <name type="common">Mouse-ear cress</name>
    <dbReference type="NCBI Taxonomy" id="3702"/>
    <lineage>
        <taxon>Eukaryota</taxon>
        <taxon>Viridiplantae</taxon>
        <taxon>Streptophyta</taxon>
        <taxon>Embryophyta</taxon>
        <taxon>Tracheophyta</taxon>
        <taxon>Spermatophyta</taxon>
        <taxon>Magnoliopsida</taxon>
        <taxon>eudicotyledons</taxon>
        <taxon>Gunneridae</taxon>
        <taxon>Pentapetalae</taxon>
        <taxon>rosids</taxon>
        <taxon>malvids</taxon>
        <taxon>Brassicales</taxon>
        <taxon>Brassicaceae</taxon>
        <taxon>Camelineae</taxon>
        <taxon>Arabidopsis</taxon>
    </lineage>
</organism>
<evidence type="ECO:0000313" key="2">
    <source>
        <dbReference type="Proteomes" id="UP000426265"/>
    </source>
</evidence>
<name>A0A654ETI7_ARATH</name>
<reference evidence="1 2" key="1">
    <citation type="submission" date="2019-11" db="EMBL/GenBank/DDBJ databases">
        <authorList>
            <person name="Jiao W.-B."/>
            <person name="Schneeberger K."/>
        </authorList>
    </citation>
    <scope>NUCLEOTIDE SEQUENCE [LARGE SCALE GENOMIC DNA]</scope>
    <source>
        <strain evidence="2">cv. An-1</strain>
    </source>
</reference>
<dbReference type="AlphaFoldDB" id="A0A654ETI7"/>